<dbReference type="Pfam" id="PF00378">
    <property type="entry name" value="ECH_1"/>
    <property type="match status" value="1"/>
</dbReference>
<evidence type="ECO:0000313" key="5">
    <source>
        <dbReference type="Proteomes" id="UP000694865"/>
    </source>
</evidence>
<reference evidence="6" key="1">
    <citation type="submission" date="2025-08" db="UniProtKB">
        <authorList>
            <consortium name="RefSeq"/>
        </authorList>
    </citation>
    <scope>IDENTIFICATION</scope>
    <source>
        <tissue evidence="6">Testes</tissue>
    </source>
</reference>
<dbReference type="Gene3D" id="3.90.226.10">
    <property type="entry name" value="2-enoyl-CoA Hydratase, Chain A, domain 1"/>
    <property type="match status" value="1"/>
</dbReference>
<dbReference type="GeneID" id="100370882"/>
<dbReference type="CDD" id="cd06558">
    <property type="entry name" value="crotonase-like"/>
    <property type="match status" value="1"/>
</dbReference>
<dbReference type="RefSeq" id="XP_002741676.1">
    <property type="nucleotide sequence ID" value="XM_002741630.1"/>
</dbReference>
<evidence type="ECO:0000256" key="1">
    <source>
        <dbReference type="ARBA" id="ARBA00004275"/>
    </source>
</evidence>
<accession>A0ABM0H0T6</accession>
<evidence type="ECO:0000256" key="2">
    <source>
        <dbReference type="ARBA" id="ARBA00023140"/>
    </source>
</evidence>
<comment type="subcellular location">
    <subcellularLocation>
        <location evidence="1">Peroxisome</location>
    </subcellularLocation>
</comment>
<evidence type="ECO:0000256" key="3">
    <source>
        <dbReference type="ARBA" id="ARBA00023235"/>
    </source>
</evidence>
<keyword evidence="2" id="KW-0576">Peroxisome</keyword>
<organism evidence="5 6">
    <name type="scientific">Saccoglossus kowalevskii</name>
    <name type="common">Acorn worm</name>
    <dbReference type="NCBI Taxonomy" id="10224"/>
    <lineage>
        <taxon>Eukaryota</taxon>
        <taxon>Metazoa</taxon>
        <taxon>Hemichordata</taxon>
        <taxon>Enteropneusta</taxon>
        <taxon>Harrimaniidae</taxon>
        <taxon>Saccoglossus</taxon>
    </lineage>
</organism>
<dbReference type="Pfam" id="PF00887">
    <property type="entry name" value="ACBP"/>
    <property type="match status" value="1"/>
</dbReference>
<feature type="domain" description="ACB" evidence="4">
    <location>
        <begin position="38"/>
        <end position="123"/>
    </location>
</feature>
<dbReference type="InterPro" id="IPR022408">
    <property type="entry name" value="Acyl-CoA-binding_prot_CS"/>
</dbReference>
<evidence type="ECO:0000259" key="4">
    <source>
        <dbReference type="PROSITE" id="PS51228"/>
    </source>
</evidence>
<proteinExistence type="predicted"/>
<dbReference type="InterPro" id="IPR051053">
    <property type="entry name" value="ECH/Chromodomain_protein"/>
</dbReference>
<keyword evidence="5" id="KW-1185">Reference proteome</keyword>
<keyword evidence="3" id="KW-0413">Isomerase</keyword>
<dbReference type="InterPro" id="IPR014352">
    <property type="entry name" value="FERM/acyl-CoA-bd_prot_sf"/>
</dbReference>
<dbReference type="Gene3D" id="1.20.80.10">
    <property type="match status" value="1"/>
</dbReference>
<gene>
    <name evidence="6" type="primary">LOC100370882</name>
</gene>
<dbReference type="InterPro" id="IPR001753">
    <property type="entry name" value="Enoyl-CoA_hydra/iso"/>
</dbReference>
<dbReference type="InterPro" id="IPR035984">
    <property type="entry name" value="Acyl-CoA-binding_sf"/>
</dbReference>
<dbReference type="PRINTS" id="PR00689">
    <property type="entry name" value="ACOABINDINGP"/>
</dbReference>
<dbReference type="PROSITE" id="PS00880">
    <property type="entry name" value="ACB_1"/>
    <property type="match status" value="1"/>
</dbReference>
<name>A0ABM0H0T6_SACKO</name>
<dbReference type="PANTHER" id="PTHR43684:SF1">
    <property type="entry name" value="ENOYL-COA DELTA ISOMERASE 2"/>
    <property type="match status" value="1"/>
</dbReference>
<dbReference type="PANTHER" id="PTHR43684">
    <property type="match status" value="1"/>
</dbReference>
<protein>
    <submittedName>
        <fullName evidence="6">Enoyl-CoA delta isomerase 2, mitochondrial-like</fullName>
    </submittedName>
</protein>
<sequence length="298" mass="32188">MAFCRRIGVLAFDSVVMKTSRFSVIRPVSTSGKNFAAIDTEFSAAKERLTTLKEDPGNEIKLKLYALFKQATVGKCNAKKPSTFDFVGKAKWTAWNSLGVLSQEDAQKQYISTVNDLVAVEESASEEVASGTAGDYKQIKVTVEDGVCTILLNRPAKKNAINLEMYNEIGVALNEIGKDPKVVLAVVTGAGDYYCSGNDLENFMNIDPSKIHEFAKEGADVLRQFVASFINFPKPLIGAINGPVVGVAVSTLSLFDVVYATDRATFHTPFTALGQSPEGCSSVLFPRIMGQGKVCPGF</sequence>
<dbReference type="Proteomes" id="UP000694865">
    <property type="component" value="Unplaced"/>
</dbReference>
<dbReference type="PROSITE" id="PS51228">
    <property type="entry name" value="ACB_2"/>
    <property type="match status" value="1"/>
</dbReference>
<evidence type="ECO:0000313" key="6">
    <source>
        <dbReference type="RefSeq" id="XP_002741676.1"/>
    </source>
</evidence>
<dbReference type="SUPFAM" id="SSF47027">
    <property type="entry name" value="Acyl-CoA binding protein"/>
    <property type="match status" value="1"/>
</dbReference>
<dbReference type="InterPro" id="IPR000582">
    <property type="entry name" value="Acyl-CoA-binding_protein"/>
</dbReference>
<dbReference type="InterPro" id="IPR029045">
    <property type="entry name" value="ClpP/crotonase-like_dom_sf"/>
</dbReference>
<dbReference type="CDD" id="cd00435">
    <property type="entry name" value="ACBP"/>
    <property type="match status" value="1"/>
</dbReference>
<dbReference type="SUPFAM" id="SSF52096">
    <property type="entry name" value="ClpP/crotonase"/>
    <property type="match status" value="1"/>
</dbReference>